<evidence type="ECO:0000313" key="2">
    <source>
        <dbReference type="EMBL" id="BCS85753.1"/>
    </source>
</evidence>
<protein>
    <submittedName>
        <fullName evidence="2">Cupin domain-containing protein</fullName>
    </submittedName>
</protein>
<feature type="domain" description="Cupin type-2" evidence="1">
    <location>
        <begin position="42"/>
        <end position="107"/>
    </location>
</feature>
<sequence>MGFTIKNINTINDIATSHGAGIKKVLCSNDEASSNITQIAMSRLKAGEQVEVHVHETMEEHFIIEEGSLEFMIDDKVMTVNAGSYVMVPAGTKHGIKAVTDCKMITVGCAI</sequence>
<dbReference type="Pfam" id="PF07883">
    <property type="entry name" value="Cupin_2"/>
    <property type="match status" value="1"/>
</dbReference>
<proteinExistence type="predicted"/>
<dbReference type="Gene3D" id="2.60.120.10">
    <property type="entry name" value="Jelly Rolls"/>
    <property type="match status" value="1"/>
</dbReference>
<dbReference type="Proteomes" id="UP001319045">
    <property type="component" value="Chromosome"/>
</dbReference>
<evidence type="ECO:0000259" key="1">
    <source>
        <dbReference type="Pfam" id="PF07883"/>
    </source>
</evidence>
<accession>A0ABM7NZ57</accession>
<name>A0ABM7NZ57_9BACT</name>
<dbReference type="PANTHER" id="PTHR43346">
    <property type="entry name" value="LIGAND BINDING DOMAIN PROTEIN, PUTATIVE (AFU_ORTHOLOGUE AFUA_6G14370)-RELATED"/>
    <property type="match status" value="1"/>
</dbReference>
<dbReference type="InterPro" id="IPR014710">
    <property type="entry name" value="RmlC-like_jellyroll"/>
</dbReference>
<dbReference type="PANTHER" id="PTHR43346:SF1">
    <property type="entry name" value="QUERCETIN 2,3-DIOXYGENASE-RELATED"/>
    <property type="match status" value="1"/>
</dbReference>
<evidence type="ECO:0000313" key="3">
    <source>
        <dbReference type="Proteomes" id="UP001319045"/>
    </source>
</evidence>
<dbReference type="RefSeq" id="WP_207153382.1">
    <property type="nucleotide sequence ID" value="NZ_AP024484.1"/>
</dbReference>
<reference evidence="2 3" key="1">
    <citation type="journal article" date="2022" name="Int. J. Syst. Evol. Microbiol.">
        <title>Prevotella herbatica sp. nov., a plant polysaccharide-decomposing anaerobic bacterium isolated from a methanogenic reactor.</title>
        <authorList>
            <person name="Uek A."/>
            <person name="Tonouchi A."/>
            <person name="Kaku N."/>
            <person name="Ueki K."/>
        </authorList>
    </citation>
    <scope>NUCLEOTIDE SEQUENCE [LARGE SCALE GENOMIC DNA]</scope>
    <source>
        <strain evidence="2 3">WR041</strain>
    </source>
</reference>
<dbReference type="InterPro" id="IPR052538">
    <property type="entry name" value="Flavonoid_dioxygenase-like"/>
</dbReference>
<dbReference type="InterPro" id="IPR013096">
    <property type="entry name" value="Cupin_2"/>
</dbReference>
<gene>
    <name evidence="2" type="ORF">prwr041_16460</name>
</gene>
<organism evidence="2 3">
    <name type="scientific">Prevotella herbatica</name>
    <dbReference type="NCBI Taxonomy" id="2801997"/>
    <lineage>
        <taxon>Bacteria</taxon>
        <taxon>Pseudomonadati</taxon>
        <taxon>Bacteroidota</taxon>
        <taxon>Bacteroidia</taxon>
        <taxon>Bacteroidales</taxon>
        <taxon>Prevotellaceae</taxon>
        <taxon>Prevotella</taxon>
    </lineage>
</organism>
<keyword evidence="3" id="KW-1185">Reference proteome</keyword>
<dbReference type="SUPFAM" id="SSF51182">
    <property type="entry name" value="RmlC-like cupins"/>
    <property type="match status" value="1"/>
</dbReference>
<dbReference type="EMBL" id="AP024484">
    <property type="protein sequence ID" value="BCS85753.1"/>
    <property type="molecule type" value="Genomic_DNA"/>
</dbReference>
<dbReference type="InterPro" id="IPR011051">
    <property type="entry name" value="RmlC_Cupin_sf"/>
</dbReference>